<keyword evidence="3 4" id="KW-0732">Signal</keyword>
<sequence length="350" mass="37304">MTKNKKLFATVMVMSLTAFAMTGCQMVSSSSDANKKTSQTAIAEQKPVLKKDRKSIKIGYSQFTLGAPYFVAIVEAAKKTAEEMGVQFVSIDGQDNINKQLSDVDDLLAKNIDVLIMDPKDPIAQVPATKAATKAGVPVIIVDSSIDPSADFVTTIQSNNLANGELVGEWLAKQMKNKKIKMALLSGAQGNPVGKERRQGVIRGLTETQINMSGGSSFEIVAQGWGNWGNEGGLKAMEDILTAHPDVNVLVTENDSMALGAMKAIQAAGKKNDILIVAAADGQKEALELIKSGDYGVTGMNNPALIGKTAVETAVKMLEEGGQFPKTTYTPPVAITKENVAKYYDPNAKF</sequence>
<feature type="signal peptide" evidence="4">
    <location>
        <begin position="1"/>
        <end position="20"/>
    </location>
</feature>
<protein>
    <submittedName>
        <fullName evidence="6">Substrate-binding domain-containing protein</fullName>
    </submittedName>
</protein>
<evidence type="ECO:0000256" key="2">
    <source>
        <dbReference type="ARBA" id="ARBA00007639"/>
    </source>
</evidence>
<dbReference type="SUPFAM" id="SSF53822">
    <property type="entry name" value="Periplasmic binding protein-like I"/>
    <property type="match status" value="1"/>
</dbReference>
<evidence type="ECO:0000313" key="6">
    <source>
        <dbReference type="EMBL" id="NOU90839.1"/>
    </source>
</evidence>
<evidence type="ECO:0000256" key="1">
    <source>
        <dbReference type="ARBA" id="ARBA00004196"/>
    </source>
</evidence>
<name>A0ABX1ZD80_9BACL</name>
<feature type="domain" description="Periplasmic binding protein" evidence="5">
    <location>
        <begin position="58"/>
        <end position="319"/>
    </location>
</feature>
<reference evidence="6 7" key="1">
    <citation type="submission" date="2019-10" db="EMBL/GenBank/DDBJ databases">
        <title>Description of Paenibacillus choica sp. nov.</title>
        <authorList>
            <person name="Carlier A."/>
            <person name="Qi S."/>
        </authorList>
    </citation>
    <scope>NUCLEOTIDE SEQUENCE [LARGE SCALE GENOMIC DNA]</scope>
    <source>
        <strain evidence="6 7">LMG 31460</strain>
    </source>
</reference>
<comment type="similarity">
    <text evidence="2">Belongs to the bacterial solute-binding protein 2 family.</text>
</comment>
<accession>A0ABX1ZD80</accession>
<dbReference type="Pfam" id="PF13407">
    <property type="entry name" value="Peripla_BP_4"/>
    <property type="match status" value="1"/>
</dbReference>
<comment type="caution">
    <text evidence="6">The sequence shown here is derived from an EMBL/GenBank/DDBJ whole genome shotgun (WGS) entry which is preliminary data.</text>
</comment>
<dbReference type="Proteomes" id="UP000658690">
    <property type="component" value="Unassembled WGS sequence"/>
</dbReference>
<evidence type="ECO:0000256" key="3">
    <source>
        <dbReference type="ARBA" id="ARBA00022729"/>
    </source>
</evidence>
<evidence type="ECO:0000259" key="5">
    <source>
        <dbReference type="Pfam" id="PF13407"/>
    </source>
</evidence>
<dbReference type="PROSITE" id="PS51257">
    <property type="entry name" value="PROKAR_LIPOPROTEIN"/>
    <property type="match status" value="1"/>
</dbReference>
<dbReference type="PANTHER" id="PTHR46847">
    <property type="entry name" value="D-ALLOSE-BINDING PERIPLASMIC PROTEIN-RELATED"/>
    <property type="match status" value="1"/>
</dbReference>
<keyword evidence="7" id="KW-1185">Reference proteome</keyword>
<dbReference type="PANTHER" id="PTHR46847:SF1">
    <property type="entry name" value="D-ALLOSE-BINDING PERIPLASMIC PROTEIN-RELATED"/>
    <property type="match status" value="1"/>
</dbReference>
<feature type="chain" id="PRO_5047505143" evidence="4">
    <location>
        <begin position="21"/>
        <end position="350"/>
    </location>
</feature>
<organism evidence="6 7">
    <name type="scientific">Paenibacillus germinis</name>
    <dbReference type="NCBI Taxonomy" id="2654979"/>
    <lineage>
        <taxon>Bacteria</taxon>
        <taxon>Bacillati</taxon>
        <taxon>Bacillota</taxon>
        <taxon>Bacilli</taxon>
        <taxon>Bacillales</taxon>
        <taxon>Paenibacillaceae</taxon>
        <taxon>Paenibacillus</taxon>
    </lineage>
</organism>
<dbReference type="InterPro" id="IPR025997">
    <property type="entry name" value="SBP_2_dom"/>
</dbReference>
<dbReference type="RefSeq" id="WP_171693584.1">
    <property type="nucleotide sequence ID" value="NZ_WHOC01000176.1"/>
</dbReference>
<gene>
    <name evidence="6" type="ORF">GC102_34675</name>
</gene>
<evidence type="ECO:0000256" key="4">
    <source>
        <dbReference type="SAM" id="SignalP"/>
    </source>
</evidence>
<evidence type="ECO:0000313" key="7">
    <source>
        <dbReference type="Proteomes" id="UP000658690"/>
    </source>
</evidence>
<comment type="subcellular location">
    <subcellularLocation>
        <location evidence="1">Cell envelope</location>
    </subcellularLocation>
</comment>
<dbReference type="Gene3D" id="3.40.50.2300">
    <property type="match status" value="2"/>
</dbReference>
<dbReference type="InterPro" id="IPR028082">
    <property type="entry name" value="Peripla_BP_I"/>
</dbReference>
<dbReference type="EMBL" id="WHOC01000176">
    <property type="protein sequence ID" value="NOU90839.1"/>
    <property type="molecule type" value="Genomic_DNA"/>
</dbReference>
<proteinExistence type="inferred from homology"/>